<keyword evidence="2" id="KW-0813">Transport</keyword>
<dbReference type="Proteomes" id="UP000515146">
    <property type="component" value="Unplaced"/>
</dbReference>
<dbReference type="SUPFAM" id="SSF47661">
    <property type="entry name" value="t-snare proteins"/>
    <property type="match status" value="1"/>
</dbReference>
<protein>
    <submittedName>
        <fullName evidence="10">Uncharacterized protein LOC113788588 isoform X1</fullName>
    </submittedName>
</protein>
<dbReference type="InParanoid" id="A0A6P6XKD2"/>
<organism evidence="9 10">
    <name type="scientific">Dermatophagoides pteronyssinus</name>
    <name type="common">European house dust mite</name>
    <dbReference type="NCBI Taxonomy" id="6956"/>
    <lineage>
        <taxon>Eukaryota</taxon>
        <taxon>Metazoa</taxon>
        <taxon>Ecdysozoa</taxon>
        <taxon>Arthropoda</taxon>
        <taxon>Chelicerata</taxon>
        <taxon>Arachnida</taxon>
        <taxon>Acari</taxon>
        <taxon>Acariformes</taxon>
        <taxon>Sarcoptiformes</taxon>
        <taxon>Astigmata</taxon>
        <taxon>Psoroptidia</taxon>
        <taxon>Analgoidea</taxon>
        <taxon>Pyroglyphidae</taxon>
        <taxon>Dermatophagoidinae</taxon>
        <taxon>Dermatophagoides</taxon>
    </lineage>
</organism>
<dbReference type="GO" id="GO:0048193">
    <property type="term" value="P:Golgi vesicle transport"/>
    <property type="evidence" value="ECO:0007669"/>
    <property type="project" value="InterPro"/>
</dbReference>
<keyword evidence="5" id="KW-1133">Transmembrane helix</keyword>
<keyword evidence="3" id="KW-0812">Transmembrane</keyword>
<comment type="similarity">
    <text evidence="1">Belongs to the syntaxin family.</text>
</comment>
<dbReference type="InterPro" id="IPR010989">
    <property type="entry name" value="SNARE"/>
</dbReference>
<dbReference type="AlphaFoldDB" id="A0A6P6XKD2"/>
<keyword evidence="4" id="KW-0653">Protein transport</keyword>
<evidence type="ECO:0000256" key="2">
    <source>
        <dbReference type="ARBA" id="ARBA00022448"/>
    </source>
</evidence>
<dbReference type="OrthoDB" id="546861at2759"/>
<dbReference type="InterPro" id="IPR015260">
    <property type="entry name" value="Syntaxin-6/10/61_N"/>
</dbReference>
<evidence type="ECO:0000256" key="6">
    <source>
        <dbReference type="ARBA" id="ARBA00023034"/>
    </source>
</evidence>
<dbReference type="GO" id="GO:0005794">
    <property type="term" value="C:Golgi apparatus"/>
    <property type="evidence" value="ECO:0007669"/>
    <property type="project" value="UniProtKB-SubCell"/>
</dbReference>
<dbReference type="Gene3D" id="1.20.58.90">
    <property type="match status" value="1"/>
</dbReference>
<accession>A0A6P6XKD2</accession>
<proteinExistence type="inferred from homology"/>
<sequence>MSLEDPFLIVQNEVFDALHKLRNNFTRWTELQSNPNELSREDYSAFVTELKNGLKSIQWDLDELEESLGTFGRNAYIINELTLRLLFIENGERGTALDGNELTKRKSFINKTRDEIQSMTEQLTKGNNIFKKVDYTINFGSQQLPGQTGTKYYRLINEPESSANAKLTFDDDESHKSPYVPNHSITLDEADHAINVINSRPNKMESIRRLWLNIDEKQKVIAGFAGTAIIVLLMFFLW</sequence>
<name>A0A6P6XKD2_DERPT</name>
<keyword evidence="7" id="KW-0472">Membrane</keyword>
<evidence type="ECO:0000256" key="1">
    <source>
        <dbReference type="ARBA" id="ARBA00009063"/>
    </source>
</evidence>
<evidence type="ECO:0000256" key="3">
    <source>
        <dbReference type="ARBA" id="ARBA00022692"/>
    </source>
</evidence>
<keyword evidence="6" id="KW-0333">Golgi apparatus</keyword>
<dbReference type="Pfam" id="PF09177">
    <property type="entry name" value="STX6_10_61_N"/>
    <property type="match status" value="1"/>
</dbReference>
<dbReference type="CDD" id="cd21443">
    <property type="entry name" value="SNARE_NTD_STX6_STX10"/>
    <property type="match status" value="1"/>
</dbReference>
<keyword evidence="9" id="KW-1185">Reference proteome</keyword>
<reference evidence="10" key="1">
    <citation type="submission" date="2025-08" db="UniProtKB">
        <authorList>
            <consortium name="RefSeq"/>
        </authorList>
    </citation>
    <scope>IDENTIFICATION</scope>
    <source>
        <strain evidence="10">Airmid</strain>
    </source>
</reference>
<evidence type="ECO:0000256" key="4">
    <source>
        <dbReference type="ARBA" id="ARBA00022927"/>
    </source>
</evidence>
<evidence type="ECO:0000256" key="7">
    <source>
        <dbReference type="ARBA" id="ARBA00023136"/>
    </source>
</evidence>
<comment type="subcellular location">
    <subcellularLocation>
        <location evidence="8">Golgi apparatus</location>
        <location evidence="8">trans-Golgi network membrane</location>
        <topology evidence="8">Single-pass type IV membrane protein</topology>
    </subcellularLocation>
</comment>
<dbReference type="GO" id="GO:0016020">
    <property type="term" value="C:membrane"/>
    <property type="evidence" value="ECO:0007669"/>
    <property type="project" value="InterPro"/>
</dbReference>
<evidence type="ECO:0000313" key="10">
    <source>
        <dbReference type="RefSeq" id="XP_027193857.1"/>
    </source>
</evidence>
<gene>
    <name evidence="10" type="primary">LOC113788588</name>
</gene>
<dbReference type="KEGG" id="dpte:113788588"/>
<evidence type="ECO:0000313" key="9">
    <source>
        <dbReference type="Proteomes" id="UP000515146"/>
    </source>
</evidence>
<dbReference type="RefSeq" id="XP_027193857.1">
    <property type="nucleotide sequence ID" value="XM_027338056.1"/>
</dbReference>
<evidence type="ECO:0000256" key="5">
    <source>
        <dbReference type="ARBA" id="ARBA00022989"/>
    </source>
</evidence>
<evidence type="ECO:0000256" key="8">
    <source>
        <dbReference type="ARBA" id="ARBA00037801"/>
    </source>
</evidence>
<dbReference type="GO" id="GO:0015031">
    <property type="term" value="P:protein transport"/>
    <property type="evidence" value="ECO:0007669"/>
    <property type="project" value="UniProtKB-KW"/>
</dbReference>
<dbReference type="FunFam" id="1.20.58.90:FF:000004">
    <property type="entry name" value="Syntaxin 10"/>
    <property type="match status" value="1"/>
</dbReference>
<dbReference type="OMA" id="RNAYIIN"/>